<reference evidence="1" key="1">
    <citation type="journal article" date="2020" name="mSystems">
        <title>Genome- and Community-Level Interaction Insights into Carbon Utilization and Element Cycling Functions of Hydrothermarchaeota in Hydrothermal Sediment.</title>
        <authorList>
            <person name="Zhou Z."/>
            <person name="Liu Y."/>
            <person name="Xu W."/>
            <person name="Pan J."/>
            <person name="Luo Z.H."/>
            <person name="Li M."/>
        </authorList>
    </citation>
    <scope>NUCLEOTIDE SEQUENCE [LARGE SCALE GENOMIC DNA]</scope>
    <source>
        <strain evidence="1">SpSt-503</strain>
    </source>
</reference>
<gene>
    <name evidence="1" type="ORF">ENS59_14950</name>
</gene>
<sequence length="50" mass="5676">MRLTYSSKGREHHITIPAHSPLKIGTLNAILEDVAKFLSVTKEEILKKLF</sequence>
<dbReference type="EMBL" id="DSVL01000459">
    <property type="protein sequence ID" value="HFH30777.1"/>
    <property type="molecule type" value="Genomic_DNA"/>
</dbReference>
<evidence type="ECO:0000313" key="1">
    <source>
        <dbReference type="EMBL" id="HFH30777.1"/>
    </source>
</evidence>
<proteinExistence type="predicted"/>
<name>A0A7C3E771_9SPIR</name>
<accession>A0A7C3E771</accession>
<comment type="caution">
    <text evidence="1">The sequence shown here is derived from an EMBL/GenBank/DDBJ whole genome shotgun (WGS) entry which is preliminary data.</text>
</comment>
<dbReference type="AlphaFoldDB" id="A0A7C3E771"/>
<evidence type="ECO:0008006" key="2">
    <source>
        <dbReference type="Google" id="ProtNLM"/>
    </source>
</evidence>
<organism evidence="1">
    <name type="scientific">Gracilinema caldarium</name>
    <dbReference type="NCBI Taxonomy" id="215591"/>
    <lineage>
        <taxon>Bacteria</taxon>
        <taxon>Pseudomonadati</taxon>
        <taxon>Spirochaetota</taxon>
        <taxon>Spirochaetia</taxon>
        <taxon>Spirochaetales</taxon>
        <taxon>Breznakiellaceae</taxon>
        <taxon>Gracilinema</taxon>
    </lineage>
</organism>
<protein>
    <recommendedName>
        <fullName evidence="2">YcfA</fullName>
    </recommendedName>
</protein>